<proteinExistence type="predicted"/>
<protein>
    <submittedName>
        <fullName evidence="2">Uncharacterized protein</fullName>
    </submittedName>
</protein>
<accession>A0A087URG4</accession>
<keyword evidence="3" id="KW-1185">Reference proteome</keyword>
<feature type="chain" id="PRO_5001830803" evidence="1">
    <location>
        <begin position="20"/>
        <end position="117"/>
    </location>
</feature>
<dbReference type="AlphaFoldDB" id="A0A087URG4"/>
<sequence>MSSTLFKICLLYIYGMTMAVLSTTVNDNTINSLPESIRLSPSPLIHIINSSSATALQEEAIANFSYSVSNTSLSDIERDNLTQSLQQRYRERKKQERIIIIQANILHRLRMDRQPNI</sequence>
<evidence type="ECO:0000313" key="2">
    <source>
        <dbReference type="EMBL" id="KFM79953.1"/>
    </source>
</evidence>
<feature type="non-terminal residue" evidence="2">
    <location>
        <position position="117"/>
    </location>
</feature>
<name>A0A087URG4_STEMI</name>
<dbReference type="Proteomes" id="UP000054359">
    <property type="component" value="Unassembled WGS sequence"/>
</dbReference>
<reference evidence="2 3" key="1">
    <citation type="submission" date="2013-11" db="EMBL/GenBank/DDBJ databases">
        <title>Genome sequencing of Stegodyphus mimosarum.</title>
        <authorList>
            <person name="Bechsgaard J."/>
        </authorList>
    </citation>
    <scope>NUCLEOTIDE SEQUENCE [LARGE SCALE GENOMIC DNA]</scope>
</reference>
<evidence type="ECO:0000313" key="3">
    <source>
        <dbReference type="Proteomes" id="UP000054359"/>
    </source>
</evidence>
<dbReference type="EMBL" id="KK121200">
    <property type="protein sequence ID" value="KFM79953.1"/>
    <property type="molecule type" value="Genomic_DNA"/>
</dbReference>
<gene>
    <name evidence="2" type="ORF">X975_02516</name>
</gene>
<feature type="signal peptide" evidence="1">
    <location>
        <begin position="1"/>
        <end position="19"/>
    </location>
</feature>
<organism evidence="2 3">
    <name type="scientific">Stegodyphus mimosarum</name>
    <name type="common">African social velvet spider</name>
    <dbReference type="NCBI Taxonomy" id="407821"/>
    <lineage>
        <taxon>Eukaryota</taxon>
        <taxon>Metazoa</taxon>
        <taxon>Ecdysozoa</taxon>
        <taxon>Arthropoda</taxon>
        <taxon>Chelicerata</taxon>
        <taxon>Arachnida</taxon>
        <taxon>Araneae</taxon>
        <taxon>Araneomorphae</taxon>
        <taxon>Entelegynae</taxon>
        <taxon>Eresoidea</taxon>
        <taxon>Eresidae</taxon>
        <taxon>Stegodyphus</taxon>
    </lineage>
</organism>
<evidence type="ECO:0000256" key="1">
    <source>
        <dbReference type="SAM" id="SignalP"/>
    </source>
</evidence>
<keyword evidence="1" id="KW-0732">Signal</keyword>